<gene>
    <name evidence="1" type="ORF">STAFG_7520</name>
</gene>
<proteinExistence type="predicted"/>
<name>S4MPS1_9ACTN</name>
<protein>
    <submittedName>
        <fullName evidence="1">Uncharacterized protein</fullName>
    </submittedName>
</protein>
<sequence length="34" mass="3408">MNGIVAATNSVIMSGSLVTTLAATTSRSNQNTVP</sequence>
<reference evidence="1 2" key="1">
    <citation type="submission" date="2013-02" db="EMBL/GenBank/DDBJ databases">
        <title>Draft Genome Sequence of Streptomyces afghaniensis, Which Produces Compounds of the Julimycin B-Complex.</title>
        <authorList>
            <person name="Gruening B.A."/>
            <person name="Praeg A."/>
            <person name="Erxleben A."/>
            <person name="Guenther S."/>
            <person name="Fiedler H.-P."/>
            <person name="Goodfellow M."/>
            <person name="Mueller M."/>
        </authorList>
    </citation>
    <scope>NUCLEOTIDE SEQUENCE [LARGE SCALE GENOMIC DNA]</scope>
    <source>
        <strain evidence="1 2">772</strain>
    </source>
</reference>
<organism evidence="1 2">
    <name type="scientific">Streptomyces afghaniensis 772</name>
    <dbReference type="NCBI Taxonomy" id="1283301"/>
    <lineage>
        <taxon>Bacteria</taxon>
        <taxon>Bacillati</taxon>
        <taxon>Actinomycetota</taxon>
        <taxon>Actinomycetes</taxon>
        <taxon>Kitasatosporales</taxon>
        <taxon>Streptomycetaceae</taxon>
        <taxon>Streptomyces</taxon>
    </lineage>
</organism>
<dbReference type="EMBL" id="AOPY01001633">
    <property type="protein sequence ID" value="EPJ35452.1"/>
    <property type="molecule type" value="Genomic_DNA"/>
</dbReference>
<keyword evidence="2" id="KW-1185">Reference proteome</keyword>
<evidence type="ECO:0000313" key="2">
    <source>
        <dbReference type="Proteomes" id="UP000015001"/>
    </source>
</evidence>
<comment type="caution">
    <text evidence="1">The sequence shown here is derived from an EMBL/GenBank/DDBJ whole genome shotgun (WGS) entry which is preliminary data.</text>
</comment>
<accession>S4MPS1</accession>
<evidence type="ECO:0000313" key="1">
    <source>
        <dbReference type="EMBL" id="EPJ35452.1"/>
    </source>
</evidence>
<dbReference type="HOGENOM" id="CLU_3376233_0_0_11"/>
<dbReference type="AlphaFoldDB" id="S4MPS1"/>
<dbReference type="Proteomes" id="UP000015001">
    <property type="component" value="Unassembled WGS sequence"/>
</dbReference>